<accession>A0ABY8EBN6</accession>
<proteinExistence type="predicted"/>
<organism evidence="1 2">
    <name type="scientific">Tepidibacter hydrothermalis</name>
    <dbReference type="NCBI Taxonomy" id="3036126"/>
    <lineage>
        <taxon>Bacteria</taxon>
        <taxon>Bacillati</taxon>
        <taxon>Bacillota</taxon>
        <taxon>Clostridia</taxon>
        <taxon>Peptostreptococcales</taxon>
        <taxon>Peptostreptococcaceae</taxon>
        <taxon>Tepidibacter</taxon>
    </lineage>
</organism>
<gene>
    <name evidence="1" type="ORF">P4S50_11035</name>
</gene>
<keyword evidence="2" id="KW-1185">Reference proteome</keyword>
<dbReference type="Proteomes" id="UP001222800">
    <property type="component" value="Chromosome"/>
</dbReference>
<dbReference type="RefSeq" id="WP_277730841.1">
    <property type="nucleotide sequence ID" value="NZ_CP120733.1"/>
</dbReference>
<name>A0ABY8EBN6_9FIRM</name>
<reference evidence="1 2" key="1">
    <citation type="submission" date="2023-03" db="EMBL/GenBank/DDBJ databases">
        <title>Complete genome sequence of Tepidibacter sp. SWIR-1, isolated from a deep-sea hydrothermal vent.</title>
        <authorList>
            <person name="Li X."/>
        </authorList>
    </citation>
    <scope>NUCLEOTIDE SEQUENCE [LARGE SCALE GENOMIC DNA]</scope>
    <source>
        <strain evidence="1 2">SWIR-1</strain>
    </source>
</reference>
<evidence type="ECO:0000313" key="1">
    <source>
        <dbReference type="EMBL" id="WFD08922.1"/>
    </source>
</evidence>
<dbReference type="EMBL" id="CP120733">
    <property type="protein sequence ID" value="WFD08922.1"/>
    <property type="molecule type" value="Genomic_DNA"/>
</dbReference>
<sequence length="105" mass="12040">MSCKFKKLKYKIDELKDDLCDFGKDLYEEIGYECFWPPINSFVGVTLMTPGGVVKNISGRFCGDQVNDCTFDLIVYKNGKFTLVSIQKKDVIKIKTFPRCPYCPC</sequence>
<protein>
    <submittedName>
        <fullName evidence="1">Uncharacterized protein</fullName>
    </submittedName>
</protein>
<evidence type="ECO:0000313" key="2">
    <source>
        <dbReference type="Proteomes" id="UP001222800"/>
    </source>
</evidence>